<dbReference type="AlphaFoldDB" id="A0A9X4HX72"/>
<name>A0A9X4HX72_9PSED</name>
<evidence type="ECO:0000313" key="2">
    <source>
        <dbReference type="Proteomes" id="UP001150678"/>
    </source>
</evidence>
<dbReference type="Proteomes" id="UP001150678">
    <property type="component" value="Unassembled WGS sequence"/>
</dbReference>
<gene>
    <name evidence="1" type="ORF">NP533_26000</name>
</gene>
<reference evidence="1" key="1">
    <citation type="submission" date="2022-07" db="EMBL/GenBank/DDBJ databases">
        <title>Multi-strain Analysis of Pseudomonas putida Reveals Metabolic and Genetic Diversity.</title>
        <authorList>
            <person name="Monk J.M."/>
        </authorList>
    </citation>
    <scope>NUCLEOTIDE SEQUENCE</scope>
    <source>
        <strain evidence="1">17514</strain>
    </source>
</reference>
<dbReference type="RefSeq" id="WP_263155413.1">
    <property type="nucleotide sequence ID" value="NZ_JANIAN010000053.1"/>
</dbReference>
<dbReference type="EMBL" id="JANIAN010000053">
    <property type="protein sequence ID" value="MDD2109642.1"/>
    <property type="molecule type" value="Genomic_DNA"/>
</dbReference>
<accession>A0A9X4HX72</accession>
<proteinExistence type="predicted"/>
<protein>
    <submittedName>
        <fullName evidence="1">Uncharacterized protein</fullName>
    </submittedName>
</protein>
<sequence length="54" mass="5827">MKHAEAIAQLEISAQACETNAPINEAEGNHEQAQLERDNAAAYRAAIAHLKADQ</sequence>
<evidence type="ECO:0000313" key="1">
    <source>
        <dbReference type="EMBL" id="MDD2109642.1"/>
    </source>
</evidence>
<comment type="caution">
    <text evidence="1">The sequence shown here is derived from an EMBL/GenBank/DDBJ whole genome shotgun (WGS) entry which is preliminary data.</text>
</comment>
<organism evidence="1 2">
    <name type="scientific">Pseudomonas asiatica</name>
    <dbReference type="NCBI Taxonomy" id="2219225"/>
    <lineage>
        <taxon>Bacteria</taxon>
        <taxon>Pseudomonadati</taxon>
        <taxon>Pseudomonadota</taxon>
        <taxon>Gammaproteobacteria</taxon>
        <taxon>Pseudomonadales</taxon>
        <taxon>Pseudomonadaceae</taxon>
        <taxon>Pseudomonas</taxon>
    </lineage>
</organism>